<feature type="region of interest" description="Disordered" evidence="5">
    <location>
        <begin position="389"/>
        <end position="414"/>
    </location>
</feature>
<feature type="repeat" description="TPR" evidence="4">
    <location>
        <begin position="113"/>
        <end position="146"/>
    </location>
</feature>
<gene>
    <name evidence="6" type="ORF">KFL_009480040</name>
</gene>
<dbReference type="SUPFAM" id="SSF48403">
    <property type="entry name" value="Ankyrin repeat"/>
    <property type="match status" value="1"/>
</dbReference>
<dbReference type="Gene3D" id="1.25.40.10">
    <property type="entry name" value="Tetratricopeptide repeat domain"/>
    <property type="match status" value="1"/>
</dbReference>
<dbReference type="InterPro" id="IPR019734">
    <property type="entry name" value="TPR_rpt"/>
</dbReference>
<accession>A0A1Y1IU62</accession>
<dbReference type="GO" id="GO:0060090">
    <property type="term" value="F:molecular adaptor activity"/>
    <property type="evidence" value="ECO:0000318"/>
    <property type="project" value="GO_Central"/>
</dbReference>
<protein>
    <submittedName>
        <fullName evidence="6">Uncharacterized protein</fullName>
    </submittedName>
</protein>
<feature type="region of interest" description="Disordered" evidence="5">
    <location>
        <begin position="18"/>
        <end position="75"/>
    </location>
</feature>
<dbReference type="PANTHER" id="PTHR45831:SF4">
    <property type="match status" value="1"/>
</dbReference>
<dbReference type="Pfam" id="PF13181">
    <property type="entry name" value="TPR_8"/>
    <property type="match status" value="1"/>
</dbReference>
<evidence type="ECO:0000313" key="7">
    <source>
        <dbReference type="Proteomes" id="UP000054558"/>
    </source>
</evidence>
<evidence type="ECO:0000256" key="3">
    <source>
        <dbReference type="PROSITE-ProRule" id="PRU00023"/>
    </source>
</evidence>
<keyword evidence="3" id="KW-0040">ANK repeat</keyword>
<dbReference type="InterPro" id="IPR002110">
    <property type="entry name" value="Ankyrin_rpt"/>
</dbReference>
<dbReference type="EMBL" id="DF237897">
    <property type="protein sequence ID" value="GAQ92217.1"/>
    <property type="molecule type" value="Genomic_DNA"/>
</dbReference>
<feature type="repeat" description="ANK" evidence="3">
    <location>
        <begin position="360"/>
        <end position="392"/>
    </location>
</feature>
<dbReference type="GO" id="GO:0016020">
    <property type="term" value="C:membrane"/>
    <property type="evidence" value="ECO:0000318"/>
    <property type="project" value="GO_Central"/>
</dbReference>
<feature type="repeat" description="TPR" evidence="4">
    <location>
        <begin position="79"/>
        <end position="112"/>
    </location>
</feature>
<dbReference type="GO" id="GO:0006620">
    <property type="term" value="P:post-translational protein targeting to endoplasmic reticulum membrane"/>
    <property type="evidence" value="ECO:0000318"/>
    <property type="project" value="GO_Central"/>
</dbReference>
<evidence type="ECO:0000313" key="6">
    <source>
        <dbReference type="EMBL" id="GAQ92217.1"/>
    </source>
</evidence>
<feature type="repeat" description="TPR" evidence="4">
    <location>
        <begin position="147"/>
        <end position="180"/>
    </location>
</feature>
<proteinExistence type="predicted"/>
<dbReference type="InterPro" id="IPR011990">
    <property type="entry name" value="TPR-like_helical_dom_sf"/>
</dbReference>
<evidence type="ECO:0000256" key="2">
    <source>
        <dbReference type="ARBA" id="ARBA00022803"/>
    </source>
</evidence>
<evidence type="ECO:0000256" key="4">
    <source>
        <dbReference type="PROSITE-ProRule" id="PRU00339"/>
    </source>
</evidence>
<dbReference type="AlphaFoldDB" id="A0A1Y1IU62"/>
<dbReference type="OrthoDB" id="629492at2759"/>
<dbReference type="STRING" id="105231.A0A1Y1IU62"/>
<dbReference type="InterPro" id="IPR036770">
    <property type="entry name" value="Ankyrin_rpt-contain_sf"/>
</dbReference>
<dbReference type="SUPFAM" id="SSF48452">
    <property type="entry name" value="TPR-like"/>
    <property type="match status" value="1"/>
</dbReference>
<feature type="compositionally biased region" description="Polar residues" evidence="5">
    <location>
        <begin position="43"/>
        <end position="54"/>
    </location>
</feature>
<keyword evidence="7" id="KW-1185">Reference proteome</keyword>
<dbReference type="PROSITE" id="PS50005">
    <property type="entry name" value="TPR"/>
    <property type="match status" value="3"/>
</dbReference>
<name>A0A1Y1IU62_KLENI</name>
<organism evidence="6 7">
    <name type="scientific">Klebsormidium nitens</name>
    <name type="common">Green alga</name>
    <name type="synonym">Ulothrix nitens</name>
    <dbReference type="NCBI Taxonomy" id="105231"/>
    <lineage>
        <taxon>Eukaryota</taxon>
        <taxon>Viridiplantae</taxon>
        <taxon>Streptophyta</taxon>
        <taxon>Klebsormidiophyceae</taxon>
        <taxon>Klebsormidiales</taxon>
        <taxon>Klebsormidiaceae</taxon>
        <taxon>Klebsormidium</taxon>
    </lineage>
</organism>
<dbReference type="PANTHER" id="PTHR45831">
    <property type="entry name" value="LD24721P"/>
    <property type="match status" value="1"/>
</dbReference>
<dbReference type="SMART" id="SM00028">
    <property type="entry name" value="TPR"/>
    <property type="match status" value="3"/>
</dbReference>
<keyword evidence="2 4" id="KW-0802">TPR repeat</keyword>
<dbReference type="Pfam" id="PF13414">
    <property type="entry name" value="TPR_11"/>
    <property type="match status" value="1"/>
</dbReference>
<dbReference type="GO" id="GO:0072380">
    <property type="term" value="C:TRC complex"/>
    <property type="evidence" value="ECO:0000318"/>
    <property type="project" value="GO_Central"/>
</dbReference>
<evidence type="ECO:0000256" key="5">
    <source>
        <dbReference type="SAM" id="MobiDB-lite"/>
    </source>
</evidence>
<evidence type="ECO:0000256" key="1">
    <source>
        <dbReference type="ARBA" id="ARBA00022737"/>
    </source>
</evidence>
<dbReference type="Pfam" id="PF00023">
    <property type="entry name" value="Ank"/>
    <property type="match status" value="1"/>
</dbReference>
<dbReference type="PROSITE" id="PS50088">
    <property type="entry name" value="ANK_REPEAT"/>
    <property type="match status" value="1"/>
</dbReference>
<dbReference type="Proteomes" id="UP000054558">
    <property type="component" value="Unassembled WGS sequence"/>
</dbReference>
<dbReference type="InterPro" id="IPR047150">
    <property type="entry name" value="SGT"/>
</dbReference>
<dbReference type="Gene3D" id="1.25.40.20">
    <property type="entry name" value="Ankyrin repeat-containing domain"/>
    <property type="match status" value="1"/>
</dbReference>
<keyword evidence="1" id="KW-0677">Repeat</keyword>
<sequence>MASRVPLSGLAALGGLKDLLSPSTQSGGLVQPKVSRPEDDCANSGSKETGSRECQGNPPESMPRNAESAEKSSKKAIDAEQLKALGNAAFARKDYDAAVEYYSQALDIDNENAILYANRGQALLNQVRYVSALDDANRAVSLNPTWWKAHAKRAQASVALGHFQSAVEASEEALKLQPHDSALKKYLADTNAQLRLWKSKSDPQRISFPGWEETRADILSTIDIDKQVNISLTTAGGKTVSRKTGLNYLHQAVLGGDLPLVVDIARLGAGLNVKTSTLYPCTALFLAITTKARAAENPLTPLELARAIPDLKGQALSEALEVHYYSTGLGGNTQLVVAEYLLALGADTEAKSAENDPLFPGMTPLAAAAEQRDWEACDLLLKFGADPKATVSGGSSKGRSVEDLVSGEDPNRTPESAARMEELLSGLNVVELHRGTNGQPSLVEHVSRADLDREQRERVSRFRALVERRGRDPRPPVLCRCGSRAPVLECHGRGLEGLDAGAVLRRLSPDSGLGARRRHRVGTEHSEVTSIRNASNSGDCFLSVKQGPTPDLQSGACPQLVTRATLSEKRPAESKKVISGRGDAPSSVKQLWYLK</sequence>
<reference evidence="6 7" key="1">
    <citation type="journal article" date="2014" name="Nat. Commun.">
        <title>Klebsormidium flaccidum genome reveals primary factors for plant terrestrial adaptation.</title>
        <authorList>
            <person name="Hori K."/>
            <person name="Maruyama F."/>
            <person name="Fujisawa T."/>
            <person name="Togashi T."/>
            <person name="Yamamoto N."/>
            <person name="Seo M."/>
            <person name="Sato S."/>
            <person name="Yamada T."/>
            <person name="Mori H."/>
            <person name="Tajima N."/>
            <person name="Moriyama T."/>
            <person name="Ikeuchi M."/>
            <person name="Watanabe M."/>
            <person name="Wada H."/>
            <person name="Kobayashi K."/>
            <person name="Saito M."/>
            <person name="Masuda T."/>
            <person name="Sasaki-Sekimoto Y."/>
            <person name="Mashiguchi K."/>
            <person name="Awai K."/>
            <person name="Shimojima M."/>
            <person name="Masuda S."/>
            <person name="Iwai M."/>
            <person name="Nobusawa T."/>
            <person name="Narise T."/>
            <person name="Kondo S."/>
            <person name="Saito H."/>
            <person name="Sato R."/>
            <person name="Murakawa M."/>
            <person name="Ihara Y."/>
            <person name="Oshima-Yamada Y."/>
            <person name="Ohtaka K."/>
            <person name="Satoh M."/>
            <person name="Sonobe K."/>
            <person name="Ishii M."/>
            <person name="Ohtani R."/>
            <person name="Kanamori-Sato M."/>
            <person name="Honoki R."/>
            <person name="Miyazaki D."/>
            <person name="Mochizuki H."/>
            <person name="Umetsu J."/>
            <person name="Higashi K."/>
            <person name="Shibata D."/>
            <person name="Kamiya Y."/>
            <person name="Sato N."/>
            <person name="Nakamura Y."/>
            <person name="Tabata S."/>
            <person name="Ida S."/>
            <person name="Kurokawa K."/>
            <person name="Ohta H."/>
        </authorList>
    </citation>
    <scope>NUCLEOTIDE SEQUENCE [LARGE SCALE GENOMIC DNA]</scope>
    <source>
        <strain evidence="6 7">NIES-2285</strain>
    </source>
</reference>